<accession>A0A9X2J1S2</accession>
<dbReference type="Gene3D" id="3.40.50.720">
    <property type="entry name" value="NAD(P)-binding Rossmann-like Domain"/>
    <property type="match status" value="1"/>
</dbReference>
<dbReference type="SUPFAM" id="SSF51735">
    <property type="entry name" value="NAD(P)-binding Rossmann-fold domains"/>
    <property type="match status" value="1"/>
</dbReference>
<comment type="caution">
    <text evidence="2">The sequence shown here is derived from an EMBL/GenBank/DDBJ whole genome shotgun (WGS) entry which is preliminary data.</text>
</comment>
<gene>
    <name evidence="2" type="ORF">NDO55_06965</name>
</gene>
<dbReference type="Proteomes" id="UP001155128">
    <property type="component" value="Unassembled WGS sequence"/>
</dbReference>
<dbReference type="InterPro" id="IPR016040">
    <property type="entry name" value="NAD(P)-bd_dom"/>
</dbReference>
<name>A0A9X2J1S2_9SPHN</name>
<dbReference type="PANTHER" id="PTHR14097">
    <property type="entry name" value="OXIDOREDUCTASE HTATIP2"/>
    <property type="match status" value="1"/>
</dbReference>
<dbReference type="PANTHER" id="PTHR14097:SF7">
    <property type="entry name" value="OXIDOREDUCTASE HTATIP2"/>
    <property type="match status" value="1"/>
</dbReference>
<dbReference type="RefSeq" id="WP_252113717.1">
    <property type="nucleotide sequence ID" value="NZ_JAMSHT010000001.1"/>
</dbReference>
<dbReference type="EMBL" id="JAMSHT010000001">
    <property type="protein sequence ID" value="MCM8557558.1"/>
    <property type="molecule type" value="Genomic_DNA"/>
</dbReference>
<dbReference type="Pfam" id="PF13460">
    <property type="entry name" value="NAD_binding_10"/>
    <property type="match status" value="1"/>
</dbReference>
<proteinExistence type="predicted"/>
<evidence type="ECO:0000313" key="2">
    <source>
        <dbReference type="EMBL" id="MCM8557558.1"/>
    </source>
</evidence>
<evidence type="ECO:0000259" key="1">
    <source>
        <dbReference type="Pfam" id="PF13460"/>
    </source>
</evidence>
<feature type="domain" description="NAD(P)-binding" evidence="1">
    <location>
        <begin position="8"/>
        <end position="157"/>
    </location>
</feature>
<dbReference type="AlphaFoldDB" id="A0A9X2J1S2"/>
<evidence type="ECO:0000313" key="3">
    <source>
        <dbReference type="Proteomes" id="UP001155128"/>
    </source>
</evidence>
<organism evidence="2 3">
    <name type="scientific">Sphingomicrobium sediminis</name>
    <dbReference type="NCBI Taxonomy" id="2950949"/>
    <lineage>
        <taxon>Bacteria</taxon>
        <taxon>Pseudomonadati</taxon>
        <taxon>Pseudomonadota</taxon>
        <taxon>Alphaproteobacteria</taxon>
        <taxon>Sphingomonadales</taxon>
        <taxon>Sphingomonadaceae</taxon>
        <taxon>Sphingomicrobium</taxon>
    </lineage>
</organism>
<dbReference type="InterPro" id="IPR036291">
    <property type="entry name" value="NAD(P)-bd_dom_sf"/>
</dbReference>
<reference evidence="2" key="1">
    <citation type="submission" date="2022-06" db="EMBL/GenBank/DDBJ databases">
        <title>Sphingomicrobium sedimins sp. nov., a marine bacterium isolated from tidal flat.</title>
        <authorList>
            <person name="Kim C.-H."/>
            <person name="Yoo Y."/>
            <person name="Kim J.-J."/>
        </authorList>
    </citation>
    <scope>NUCLEOTIDE SEQUENCE</scope>
    <source>
        <strain evidence="2">GRR-S6-50</strain>
    </source>
</reference>
<sequence length="217" mass="23337">MTRIALIGATGLIGSHLVPHLKDHRLLSLARRASLPPHVGWREKVAPMKDWPGLIADEEVDVAIAAIGTTWAKVKDWEKFDRIDRHGVVNFADAAKQAGARQLIVVSSSLADANSRNKYLAIKGQMEADVAGVGFNRLDIVRPGLLRGDRGKERRLKERLGILVSPLTNLIVPSNLKAIDGETVAQAIAALVGAEGGGQTIHHNREIHALAEGDTAS</sequence>
<protein>
    <submittedName>
        <fullName evidence="2">NAD(P)H-binding protein</fullName>
    </submittedName>
</protein>
<keyword evidence="3" id="KW-1185">Reference proteome</keyword>